<evidence type="ECO:0000313" key="1">
    <source>
        <dbReference type="EMBL" id="KAH6628761.1"/>
    </source>
</evidence>
<sequence>MANAKRRAHNKSRMGCKNCKARKIKCDEKKPSCSNCTRRQVDCDFSVVGTPQPGVSPTGLNITDLELLHNYTTTTYLTLSESPVIREFYRNTVVQVGFDCDYIMRGVLALSGLHLAHHRQPMRDHYLAAAIRHHQAASQAAIPLVLDATPENAQMLFLFSVLTTYYALGWPRKSEDTLFLQENAGFPDWVYLLRGTKGFIELAGVPTSGPLAPLFAHSVARFMVREGPQAADSSGHAALAELEEVMAQRPLEDEALRGVYLLAIAELKKSFGQAEACAGRYEMADAFVWVFLMAEDFLPLLRTPTREAVAIFAFFCVLLKKLEGHWWMQGWGGHLIAHAYNLLDDEGRLWIHWAVEEIGWVPPSATGRL</sequence>
<proteinExistence type="predicted"/>
<protein>
    <submittedName>
        <fullName evidence="1">Uncharacterized protein</fullName>
    </submittedName>
</protein>
<accession>A0ACB7P517</accession>
<dbReference type="Proteomes" id="UP000724584">
    <property type="component" value="Unassembled WGS sequence"/>
</dbReference>
<reference evidence="1 2" key="1">
    <citation type="journal article" date="2021" name="Nat. Commun.">
        <title>Genetic determinants of endophytism in the Arabidopsis root mycobiome.</title>
        <authorList>
            <person name="Mesny F."/>
            <person name="Miyauchi S."/>
            <person name="Thiergart T."/>
            <person name="Pickel B."/>
            <person name="Atanasova L."/>
            <person name="Karlsson M."/>
            <person name="Huettel B."/>
            <person name="Barry K.W."/>
            <person name="Haridas S."/>
            <person name="Chen C."/>
            <person name="Bauer D."/>
            <person name="Andreopoulos W."/>
            <person name="Pangilinan J."/>
            <person name="LaButti K."/>
            <person name="Riley R."/>
            <person name="Lipzen A."/>
            <person name="Clum A."/>
            <person name="Drula E."/>
            <person name="Henrissat B."/>
            <person name="Kohler A."/>
            <person name="Grigoriev I.V."/>
            <person name="Martin F.M."/>
            <person name="Hacquard S."/>
        </authorList>
    </citation>
    <scope>NUCLEOTIDE SEQUENCE [LARGE SCALE GENOMIC DNA]</scope>
    <source>
        <strain evidence="1 2">MPI-SDFR-AT-0079</strain>
    </source>
</reference>
<evidence type="ECO:0000313" key="2">
    <source>
        <dbReference type="Proteomes" id="UP000724584"/>
    </source>
</evidence>
<dbReference type="EMBL" id="JAGIZQ010000005">
    <property type="protein sequence ID" value="KAH6628761.1"/>
    <property type="molecule type" value="Genomic_DNA"/>
</dbReference>
<comment type="caution">
    <text evidence="1">The sequence shown here is derived from an EMBL/GenBank/DDBJ whole genome shotgun (WGS) entry which is preliminary data.</text>
</comment>
<organism evidence="1 2">
    <name type="scientific">Chaetomium tenue</name>
    <dbReference type="NCBI Taxonomy" id="1854479"/>
    <lineage>
        <taxon>Eukaryota</taxon>
        <taxon>Fungi</taxon>
        <taxon>Dikarya</taxon>
        <taxon>Ascomycota</taxon>
        <taxon>Pezizomycotina</taxon>
        <taxon>Sordariomycetes</taxon>
        <taxon>Sordariomycetidae</taxon>
        <taxon>Sordariales</taxon>
        <taxon>Chaetomiaceae</taxon>
        <taxon>Chaetomium</taxon>
    </lineage>
</organism>
<keyword evidence="2" id="KW-1185">Reference proteome</keyword>
<gene>
    <name evidence="1" type="ORF">F5144DRAFT_580082</name>
</gene>
<name>A0ACB7P517_9PEZI</name>